<organism evidence="4 5">
    <name type="scientific">Treponema lecithinolyticum ATCC 700332</name>
    <dbReference type="NCBI Taxonomy" id="1321815"/>
    <lineage>
        <taxon>Bacteria</taxon>
        <taxon>Pseudomonadati</taxon>
        <taxon>Spirochaetota</taxon>
        <taxon>Spirochaetia</taxon>
        <taxon>Spirochaetales</taxon>
        <taxon>Treponemataceae</taxon>
        <taxon>Treponema</taxon>
    </lineage>
</organism>
<feature type="transmembrane region" description="Helical" evidence="2">
    <location>
        <begin position="337"/>
        <end position="357"/>
    </location>
</feature>
<feature type="transmembrane region" description="Helical" evidence="2">
    <location>
        <begin position="6"/>
        <end position="24"/>
    </location>
</feature>
<keyword evidence="5" id="KW-1185">Reference proteome</keyword>
<dbReference type="PROSITE" id="PS50005">
    <property type="entry name" value="TPR"/>
    <property type="match status" value="1"/>
</dbReference>
<dbReference type="EMBL" id="AWVH01000039">
    <property type="protein sequence ID" value="ERJ92130.1"/>
    <property type="molecule type" value="Genomic_DNA"/>
</dbReference>
<evidence type="ECO:0000256" key="2">
    <source>
        <dbReference type="SAM" id="Phobius"/>
    </source>
</evidence>
<feature type="domain" description="VWFA" evidence="3">
    <location>
        <begin position="76"/>
        <end position="216"/>
    </location>
</feature>
<proteinExistence type="predicted"/>
<dbReference type="Pfam" id="PF00515">
    <property type="entry name" value="TPR_1"/>
    <property type="match status" value="1"/>
</dbReference>
<dbReference type="InterPro" id="IPR011990">
    <property type="entry name" value="TPR-like_helical_dom_sf"/>
</dbReference>
<dbReference type="PROSITE" id="PS50234">
    <property type="entry name" value="VWFA"/>
    <property type="match status" value="1"/>
</dbReference>
<comment type="caution">
    <text evidence="4">The sequence shown here is derived from an EMBL/GenBank/DDBJ whole genome shotgun (WGS) entry which is preliminary data.</text>
</comment>
<keyword evidence="2" id="KW-0472">Membrane</keyword>
<dbReference type="SMART" id="SM00028">
    <property type="entry name" value="TPR"/>
    <property type="match status" value="1"/>
</dbReference>
<dbReference type="Pfam" id="PF00092">
    <property type="entry name" value="VWA"/>
    <property type="match status" value="1"/>
</dbReference>
<dbReference type="SUPFAM" id="SSF53300">
    <property type="entry name" value="vWA-like"/>
    <property type="match status" value="1"/>
</dbReference>
<keyword evidence="1" id="KW-0802">TPR repeat</keyword>
<name>A0ABN0NXN6_TRELE</name>
<sequence>MLFDRPQSFALLLPVPFVLIFMFVRLRTLRPVIQKLTLRIKLRALLWSFAWLSALIALAGPSWGTQHIPVQRSGSAVCFVFDISYSMTANDGGSGVQRQRLEQSKDFARSLLERLNGSAVSAVLAKGAGVLVLPLTEDYSALESLIDTLSPAMLSASGSNVASGIDKAVESFPPQSARNSFIVVCTDGDETAGNLNRAVSQAASYGIHIILVGFGSEKGTQIISGDGKTPVKTALRRAKLEKAAQSGDMAYYIDFSAEQNGSGGTNRGAGSGFNSGSNGSSGVGTGVVVGGIFSGAGTAVDLAADIIEKGSRFAGSEQTAVVGGNYEIQTVKRHTPFLFVSLLCFIAGFMCTHWYGIKRTTVVKSKNAADKSGGEGSTENPDGSFVKSKGSVLLCFLLSVLFLPFGVTSCSAWQKENGAVLTGLYRWKRHDYQNAAASFLDAAERSREIKNNELLQYALFGLSSSYLMQDENDAALAKLDDMPPSLPPSLAFAAYYNRGIIAFRSGDFDTAAECFKNALLINSGSLDAKINLELCLQQRGLQVRQGKQELIPAEAQNAPSAAQEAVFSLIRENDKQRWKNTYIPNTQDGSSADY</sequence>
<evidence type="ECO:0000259" key="3">
    <source>
        <dbReference type="PROSITE" id="PS50234"/>
    </source>
</evidence>
<dbReference type="PANTHER" id="PTHR22550">
    <property type="entry name" value="SPORE GERMINATION PROTEIN"/>
    <property type="match status" value="1"/>
</dbReference>
<feature type="transmembrane region" description="Helical" evidence="2">
    <location>
        <begin position="44"/>
        <end position="63"/>
    </location>
</feature>
<dbReference type="InterPro" id="IPR002035">
    <property type="entry name" value="VWF_A"/>
</dbReference>
<feature type="repeat" description="TPR" evidence="1">
    <location>
        <begin position="492"/>
        <end position="525"/>
    </location>
</feature>
<dbReference type="Proteomes" id="UP000016649">
    <property type="component" value="Unassembled WGS sequence"/>
</dbReference>
<dbReference type="Gene3D" id="1.25.40.10">
    <property type="entry name" value="Tetratricopeptide repeat domain"/>
    <property type="match status" value="1"/>
</dbReference>
<reference evidence="4 5" key="1">
    <citation type="submission" date="2013-08" db="EMBL/GenBank/DDBJ databases">
        <authorList>
            <person name="Weinstock G."/>
            <person name="Sodergren E."/>
            <person name="Wylie T."/>
            <person name="Fulton L."/>
            <person name="Fulton R."/>
            <person name="Fronick C."/>
            <person name="O'Laughlin M."/>
            <person name="Godfrey J."/>
            <person name="Miner T."/>
            <person name="Herter B."/>
            <person name="Appelbaum E."/>
            <person name="Cordes M."/>
            <person name="Lek S."/>
            <person name="Wollam A."/>
            <person name="Pepin K.H."/>
            <person name="Palsikar V.B."/>
            <person name="Mitreva M."/>
            <person name="Wilson R.K."/>
        </authorList>
    </citation>
    <scope>NUCLEOTIDE SEQUENCE [LARGE SCALE GENOMIC DNA]</scope>
    <source>
        <strain evidence="4 5">ATCC 700332</strain>
    </source>
</reference>
<feature type="transmembrane region" description="Helical" evidence="2">
    <location>
        <begin position="390"/>
        <end position="407"/>
    </location>
</feature>
<evidence type="ECO:0000313" key="4">
    <source>
        <dbReference type="EMBL" id="ERJ92130.1"/>
    </source>
</evidence>
<accession>A0ABN0NXN6</accession>
<keyword evidence="2" id="KW-0812">Transmembrane</keyword>
<dbReference type="InterPro" id="IPR050768">
    <property type="entry name" value="UPF0353/GerABKA_families"/>
</dbReference>
<dbReference type="PANTHER" id="PTHR22550:SF14">
    <property type="entry name" value="VWFA DOMAIN-CONTAINING PROTEIN"/>
    <property type="match status" value="1"/>
</dbReference>
<dbReference type="SUPFAM" id="SSF48452">
    <property type="entry name" value="TPR-like"/>
    <property type="match status" value="1"/>
</dbReference>
<protein>
    <submittedName>
        <fullName evidence="4">von Willebrand factor type A domain protein</fullName>
    </submittedName>
</protein>
<dbReference type="Gene3D" id="3.40.50.410">
    <property type="entry name" value="von Willebrand factor, type A domain"/>
    <property type="match status" value="1"/>
</dbReference>
<dbReference type="SMART" id="SM00327">
    <property type="entry name" value="VWA"/>
    <property type="match status" value="1"/>
</dbReference>
<evidence type="ECO:0000256" key="1">
    <source>
        <dbReference type="PROSITE-ProRule" id="PRU00339"/>
    </source>
</evidence>
<evidence type="ECO:0000313" key="5">
    <source>
        <dbReference type="Proteomes" id="UP000016649"/>
    </source>
</evidence>
<keyword evidence="2" id="KW-1133">Transmembrane helix</keyword>
<gene>
    <name evidence="4" type="ORF">HMPREF9193_01791</name>
</gene>
<dbReference type="InterPro" id="IPR036465">
    <property type="entry name" value="vWFA_dom_sf"/>
</dbReference>
<dbReference type="RefSeq" id="WP_021687989.1">
    <property type="nucleotide sequence ID" value="NZ_KI260569.1"/>
</dbReference>
<dbReference type="InterPro" id="IPR019734">
    <property type="entry name" value="TPR_rpt"/>
</dbReference>